<reference evidence="4 5" key="1">
    <citation type="submission" date="2018-01" db="EMBL/GenBank/DDBJ databases">
        <title>Superficieibacter electus gen. nov., sp. nov., an extended-spectrum beta-lactamase possessing member of the Enterobacteriaceae family, isolated from intensive care unit surfaces.</title>
        <authorList>
            <person name="Potter R.F."/>
            <person name="D'Souza A.W."/>
        </authorList>
    </citation>
    <scope>NUCLEOTIDE SEQUENCE [LARGE SCALE GENOMIC DNA]</scope>
    <source>
        <strain evidence="3 5">BP-1</strain>
        <strain evidence="2 4">BP-2</strain>
    </source>
</reference>
<dbReference type="Proteomes" id="UP000247005">
    <property type="component" value="Unassembled WGS sequence"/>
</dbReference>
<keyword evidence="1" id="KW-0472">Membrane</keyword>
<dbReference type="Proteomes" id="UP000237073">
    <property type="component" value="Unassembled WGS sequence"/>
</dbReference>
<dbReference type="AlphaFoldDB" id="A0A2P5GQW6"/>
<keyword evidence="1" id="KW-1133">Transmembrane helix</keyword>
<sequence>MDNQEITCPHCRSDIPYGANVCRGCRAEIKYGTPKFFIWLGLLLPVVVGYFIARFLHLTIGAGETIAWVVWGIVTLAGWYGCIRVCKRLFRNHVSFTRQTNR</sequence>
<evidence type="ECO:0000256" key="1">
    <source>
        <dbReference type="SAM" id="Phobius"/>
    </source>
</evidence>
<dbReference type="EMBL" id="PQGE01000014">
    <property type="protein sequence ID" value="POP43411.1"/>
    <property type="molecule type" value="Genomic_DNA"/>
</dbReference>
<feature type="transmembrane region" description="Helical" evidence="1">
    <location>
        <begin position="36"/>
        <end position="53"/>
    </location>
</feature>
<dbReference type="RefSeq" id="WP_103677104.1">
    <property type="nucleotide sequence ID" value="NZ_PQGD01000007.1"/>
</dbReference>
<gene>
    <name evidence="3" type="ORF">CHU32_10050</name>
    <name evidence="2" type="ORF">CHU33_16165</name>
</gene>
<organism evidence="3 5">
    <name type="scientific">Superficieibacter electus</name>
    <dbReference type="NCBI Taxonomy" id="2022662"/>
    <lineage>
        <taxon>Bacteria</taxon>
        <taxon>Pseudomonadati</taxon>
        <taxon>Pseudomonadota</taxon>
        <taxon>Gammaproteobacteria</taxon>
        <taxon>Enterobacterales</taxon>
        <taxon>Enterobacteriaceae</taxon>
        <taxon>Superficieibacter</taxon>
    </lineage>
</organism>
<evidence type="ECO:0000313" key="5">
    <source>
        <dbReference type="Proteomes" id="UP000247005"/>
    </source>
</evidence>
<dbReference type="EMBL" id="PQGD01000007">
    <property type="protein sequence ID" value="POP48926.1"/>
    <property type="molecule type" value="Genomic_DNA"/>
</dbReference>
<keyword evidence="4" id="KW-1185">Reference proteome</keyword>
<evidence type="ECO:0000313" key="4">
    <source>
        <dbReference type="Proteomes" id="UP000237073"/>
    </source>
</evidence>
<feature type="transmembrane region" description="Helical" evidence="1">
    <location>
        <begin position="65"/>
        <end position="83"/>
    </location>
</feature>
<accession>A0A2P5GQW6</accession>
<evidence type="ECO:0000313" key="2">
    <source>
        <dbReference type="EMBL" id="POP43411.1"/>
    </source>
</evidence>
<comment type="caution">
    <text evidence="3">The sequence shown here is derived from an EMBL/GenBank/DDBJ whole genome shotgun (WGS) entry which is preliminary data.</text>
</comment>
<dbReference type="OrthoDB" id="6479565at2"/>
<protein>
    <submittedName>
        <fullName evidence="3">Uncharacterized protein</fullName>
    </submittedName>
</protein>
<evidence type="ECO:0000313" key="3">
    <source>
        <dbReference type="EMBL" id="POP48926.1"/>
    </source>
</evidence>
<proteinExistence type="predicted"/>
<keyword evidence="1" id="KW-0812">Transmembrane</keyword>
<name>A0A2P5GQW6_9ENTR</name>